<reference evidence="1 2" key="1">
    <citation type="submission" date="2022-01" db="EMBL/GenBank/DDBJ databases">
        <title>Mariniradius saccharolyticus sp. nov., isolated from sediment of a river.</title>
        <authorList>
            <person name="Liu H."/>
        </authorList>
    </citation>
    <scope>NUCLEOTIDE SEQUENCE [LARGE SCALE GENOMIC DNA]</scope>
    <source>
        <strain evidence="1 2">RY-2</strain>
    </source>
</reference>
<keyword evidence="2" id="KW-1185">Reference proteome</keyword>
<protein>
    <submittedName>
        <fullName evidence="1">Uncharacterized protein</fullName>
    </submittedName>
</protein>
<gene>
    <name evidence="1" type="ORF">L0U89_00840</name>
</gene>
<comment type="caution">
    <text evidence="1">The sequence shown here is derived from an EMBL/GenBank/DDBJ whole genome shotgun (WGS) entry which is preliminary data.</text>
</comment>
<accession>A0ABS9BQI2</accession>
<dbReference type="RefSeq" id="WP_234859787.1">
    <property type="nucleotide sequence ID" value="NZ_JAKEVZ010000001.1"/>
</dbReference>
<sequence length="76" mass="9331">MKSDKRKRFEKVAENRVEKILDGLRLLGNCSNRNNYEFTKDDVDYMFDEIRRALKDTQSKFESEFVRNEQRKFKFK</sequence>
<organism evidence="1 2">
    <name type="scientific">Mariniradius sediminis</name>
    <dbReference type="NCBI Taxonomy" id="2909237"/>
    <lineage>
        <taxon>Bacteria</taxon>
        <taxon>Pseudomonadati</taxon>
        <taxon>Bacteroidota</taxon>
        <taxon>Cytophagia</taxon>
        <taxon>Cytophagales</taxon>
        <taxon>Cyclobacteriaceae</taxon>
        <taxon>Mariniradius</taxon>
    </lineage>
</organism>
<evidence type="ECO:0000313" key="2">
    <source>
        <dbReference type="Proteomes" id="UP001201449"/>
    </source>
</evidence>
<proteinExistence type="predicted"/>
<dbReference type="EMBL" id="JAKEVZ010000001">
    <property type="protein sequence ID" value="MCF1749600.1"/>
    <property type="molecule type" value="Genomic_DNA"/>
</dbReference>
<name>A0ABS9BQI2_9BACT</name>
<evidence type="ECO:0000313" key="1">
    <source>
        <dbReference type="EMBL" id="MCF1749600.1"/>
    </source>
</evidence>
<dbReference type="Proteomes" id="UP001201449">
    <property type="component" value="Unassembled WGS sequence"/>
</dbReference>